<dbReference type="EMBL" id="LJQP01000047">
    <property type="protein sequence ID" value="KPX76436.1"/>
    <property type="molecule type" value="Genomic_DNA"/>
</dbReference>
<comment type="caution">
    <text evidence="1">The sequence shown here is derived from an EMBL/GenBank/DDBJ whole genome shotgun (WGS) entry which is preliminary data.</text>
</comment>
<name>A0A0P9TRR1_PSEAV</name>
<protein>
    <submittedName>
        <fullName evidence="1">Type IV secretion protein Rh</fullName>
    </submittedName>
</protein>
<accession>A0A0P9TRR1</accession>
<gene>
    <name evidence="1" type="ORF">ALO35_200070</name>
</gene>
<dbReference type="Proteomes" id="UP000050265">
    <property type="component" value="Unassembled WGS sequence"/>
</dbReference>
<evidence type="ECO:0000313" key="2">
    <source>
        <dbReference type="Proteomes" id="UP000050265"/>
    </source>
</evidence>
<dbReference type="AlphaFoldDB" id="A0A0P9TRR1"/>
<evidence type="ECO:0000313" key="1">
    <source>
        <dbReference type="EMBL" id="KPX76436.1"/>
    </source>
</evidence>
<proteinExistence type="predicted"/>
<sequence>MHLVAQRVDGCRVRADPGQAGVDYGAGKVGAFREEAITWVNRVGTGTSSDCQQLFDVQIGVGGALTLQPIGFIGLTHMQRVDIGIGIHGHRGNPIVTAGAGNTHGNFATVGNQNLFHLLLVSSEVAERTGSKALSGLKRMRALTGICPALSR</sequence>
<organism evidence="1 2">
    <name type="scientific">Pseudomonas amygdali pv. lachrymans</name>
    <name type="common">Pseudomonas syringae pv. lachrymans</name>
    <dbReference type="NCBI Taxonomy" id="53707"/>
    <lineage>
        <taxon>Bacteria</taxon>
        <taxon>Pseudomonadati</taxon>
        <taxon>Pseudomonadota</taxon>
        <taxon>Gammaproteobacteria</taxon>
        <taxon>Pseudomonadales</taxon>
        <taxon>Pseudomonadaceae</taxon>
        <taxon>Pseudomonas</taxon>
        <taxon>Pseudomonas amygdali</taxon>
    </lineage>
</organism>
<reference evidence="1 2" key="1">
    <citation type="submission" date="2015-09" db="EMBL/GenBank/DDBJ databases">
        <title>Genome announcement of multiple Pseudomonas syringae strains.</title>
        <authorList>
            <person name="Thakur S."/>
            <person name="Wang P.W."/>
            <person name="Gong Y."/>
            <person name="Weir B.S."/>
            <person name="Guttman D.S."/>
        </authorList>
    </citation>
    <scope>NUCLEOTIDE SEQUENCE [LARGE SCALE GENOMIC DNA]</scope>
    <source>
        <strain evidence="1 2">ICMP3507</strain>
    </source>
</reference>